<feature type="region of interest" description="Disordered" evidence="1">
    <location>
        <begin position="1"/>
        <end position="20"/>
    </location>
</feature>
<feature type="compositionally biased region" description="Acidic residues" evidence="1">
    <location>
        <begin position="144"/>
        <end position="154"/>
    </location>
</feature>
<evidence type="ECO:0000256" key="1">
    <source>
        <dbReference type="SAM" id="MobiDB-lite"/>
    </source>
</evidence>
<gene>
    <name evidence="2" type="ORF">FPAR1323_LOCUS5769</name>
</gene>
<proteinExistence type="predicted"/>
<sequence length="164" mass="17087">MESGPRKRMRSGSYNKDKDKEFASCIPRVPTLALSVPRVALAALPPPAYFPPHYPGEIAGAADTSAATTMAIDMDGSASASALRASPAAAAAAAFDSDDEQERSSFSSSGSESDTEFATELLGPGELERGCTFDEACRMLLDTGADDDAEEATESPDGPCALDW</sequence>
<protein>
    <submittedName>
        <fullName evidence="2">Uncharacterized protein</fullName>
    </submittedName>
</protein>
<dbReference type="EMBL" id="HBGT01010579">
    <property type="protein sequence ID" value="CAD9404285.1"/>
    <property type="molecule type" value="Transcribed_RNA"/>
</dbReference>
<name>A0A7S2BRL9_9STRA</name>
<feature type="region of interest" description="Disordered" evidence="1">
    <location>
        <begin position="144"/>
        <end position="164"/>
    </location>
</feature>
<evidence type="ECO:0000313" key="2">
    <source>
        <dbReference type="EMBL" id="CAD9404285.1"/>
    </source>
</evidence>
<dbReference type="AlphaFoldDB" id="A0A7S2BRL9"/>
<organism evidence="2">
    <name type="scientific">Florenciella parvula</name>
    <dbReference type="NCBI Taxonomy" id="236787"/>
    <lineage>
        <taxon>Eukaryota</taxon>
        <taxon>Sar</taxon>
        <taxon>Stramenopiles</taxon>
        <taxon>Ochrophyta</taxon>
        <taxon>Dictyochophyceae</taxon>
        <taxon>Florenciellales</taxon>
        <taxon>Florenciella</taxon>
    </lineage>
</organism>
<reference evidence="2" key="1">
    <citation type="submission" date="2021-01" db="EMBL/GenBank/DDBJ databases">
        <authorList>
            <person name="Corre E."/>
            <person name="Pelletier E."/>
            <person name="Niang G."/>
            <person name="Scheremetjew M."/>
            <person name="Finn R."/>
            <person name="Kale V."/>
            <person name="Holt S."/>
            <person name="Cochrane G."/>
            <person name="Meng A."/>
            <person name="Brown T."/>
            <person name="Cohen L."/>
        </authorList>
    </citation>
    <scope>NUCLEOTIDE SEQUENCE</scope>
    <source>
        <strain evidence="2">RCC1693</strain>
    </source>
</reference>
<accession>A0A7S2BRL9</accession>
<feature type="compositionally biased region" description="Basic residues" evidence="1">
    <location>
        <begin position="1"/>
        <end position="10"/>
    </location>
</feature>
<feature type="region of interest" description="Disordered" evidence="1">
    <location>
        <begin position="89"/>
        <end position="127"/>
    </location>
</feature>